<dbReference type="AlphaFoldDB" id="A0A3D8Y3I6"/>
<gene>
    <name evidence="2" type="ORF">DSL64_28580</name>
</gene>
<dbReference type="Proteomes" id="UP000256373">
    <property type="component" value="Unassembled WGS sequence"/>
</dbReference>
<feature type="compositionally biased region" description="Polar residues" evidence="1">
    <location>
        <begin position="224"/>
        <end position="234"/>
    </location>
</feature>
<evidence type="ECO:0008006" key="4">
    <source>
        <dbReference type="Google" id="ProtNLM"/>
    </source>
</evidence>
<sequence>MNQKNFEYLQDQIKYSGFGTGLSSALEENIKAGKDNFVLHHQVKQGPDQLNSMLYFRKSAETDRYFFNSFESTLKKADSAQTYTQRFAVLREGNITRKEAYNLLDGRSIHKELVSREGRLYNSWLALDFKQHESNGNFKMQRYNNRYGFDLYQSLSQLPLKENLSEPVKRELIDSLKKGNRTPATLQGPDGEQKIFIEANPKFKTLLVFDQNQQRLRQHREPSEQQTRSHAQAETNRKEDQQPGNPSKRRGRKI</sequence>
<organism evidence="2 3">
    <name type="scientific">Dyadobacter luteus</name>
    <dbReference type="NCBI Taxonomy" id="2259619"/>
    <lineage>
        <taxon>Bacteria</taxon>
        <taxon>Pseudomonadati</taxon>
        <taxon>Bacteroidota</taxon>
        <taxon>Cytophagia</taxon>
        <taxon>Cytophagales</taxon>
        <taxon>Spirosomataceae</taxon>
        <taxon>Dyadobacter</taxon>
    </lineage>
</organism>
<proteinExistence type="predicted"/>
<accession>A0A3D8Y3I6</accession>
<dbReference type="OrthoDB" id="6372253at2"/>
<reference evidence="2 3" key="1">
    <citation type="submission" date="2018-07" db="EMBL/GenBank/DDBJ databases">
        <title>Dyadobacter roseus sp. nov., isolated from rose rhizosphere soil.</title>
        <authorList>
            <person name="Chen L."/>
        </authorList>
    </citation>
    <scope>NUCLEOTIDE SEQUENCE [LARGE SCALE GENOMIC DNA]</scope>
    <source>
        <strain evidence="2 3">RS19</strain>
    </source>
</reference>
<comment type="caution">
    <text evidence="2">The sequence shown here is derived from an EMBL/GenBank/DDBJ whole genome shotgun (WGS) entry which is preliminary data.</text>
</comment>
<evidence type="ECO:0000256" key="1">
    <source>
        <dbReference type="SAM" id="MobiDB-lite"/>
    </source>
</evidence>
<protein>
    <recommendedName>
        <fullName evidence="4">DUF3945 domain-containing protein</fullName>
    </recommendedName>
</protein>
<feature type="region of interest" description="Disordered" evidence="1">
    <location>
        <begin position="214"/>
        <end position="254"/>
    </location>
</feature>
<dbReference type="RefSeq" id="WP_115834393.1">
    <property type="nucleotide sequence ID" value="NZ_QNUL01000051.1"/>
</dbReference>
<keyword evidence="3" id="KW-1185">Reference proteome</keyword>
<evidence type="ECO:0000313" key="3">
    <source>
        <dbReference type="Proteomes" id="UP000256373"/>
    </source>
</evidence>
<evidence type="ECO:0000313" key="2">
    <source>
        <dbReference type="EMBL" id="REA55057.1"/>
    </source>
</evidence>
<name>A0A3D8Y3I6_9BACT</name>
<dbReference type="EMBL" id="QNUL01000051">
    <property type="protein sequence ID" value="REA55057.1"/>
    <property type="molecule type" value="Genomic_DNA"/>
</dbReference>